<feature type="domain" description="Ketosynthase family 3 (KS3)" evidence="6">
    <location>
        <begin position="116"/>
        <end position="551"/>
    </location>
</feature>
<dbReference type="InterPro" id="IPR049551">
    <property type="entry name" value="PKS_DH_C"/>
</dbReference>
<dbReference type="SUPFAM" id="SSF53474">
    <property type="entry name" value="alpha/beta-Hydrolases"/>
    <property type="match status" value="1"/>
</dbReference>
<dbReference type="PANTHER" id="PTHR43775">
    <property type="entry name" value="FATTY ACID SYNTHASE"/>
    <property type="match status" value="1"/>
</dbReference>
<evidence type="ECO:0000256" key="2">
    <source>
        <dbReference type="ARBA" id="ARBA00022553"/>
    </source>
</evidence>
<dbReference type="SUPFAM" id="SSF55048">
    <property type="entry name" value="Probable ACP-binding domain of malonyl-CoA ACP transacylase"/>
    <property type="match status" value="1"/>
</dbReference>
<dbReference type="InterPro" id="IPR009081">
    <property type="entry name" value="PP-bd_ACP"/>
</dbReference>
<dbReference type="Pfam" id="PF00550">
    <property type="entry name" value="PP-binding"/>
    <property type="match status" value="2"/>
</dbReference>
<gene>
    <name evidence="7" type="ORF">GCM10023196_068680</name>
</gene>
<dbReference type="CDD" id="cd00833">
    <property type="entry name" value="PKS"/>
    <property type="match status" value="1"/>
</dbReference>
<dbReference type="InterPro" id="IPR013968">
    <property type="entry name" value="PKS_KR"/>
</dbReference>
<proteinExistence type="predicted"/>
<dbReference type="InterPro" id="IPR036291">
    <property type="entry name" value="NAD(P)-bd_dom_sf"/>
</dbReference>
<comment type="caution">
    <text evidence="7">The sequence shown here is derived from an EMBL/GenBank/DDBJ whole genome shotgun (WGS) entry which is preliminary data.</text>
</comment>
<dbReference type="SMART" id="SM00825">
    <property type="entry name" value="PKS_KS"/>
    <property type="match status" value="1"/>
</dbReference>
<dbReference type="EMBL" id="BAABHK010000011">
    <property type="protein sequence ID" value="GAA4632976.1"/>
    <property type="molecule type" value="Genomic_DNA"/>
</dbReference>
<dbReference type="InterPro" id="IPR014030">
    <property type="entry name" value="Ketoacyl_synth_N"/>
</dbReference>
<accession>A0ABP8UJY1</accession>
<dbReference type="InterPro" id="IPR057326">
    <property type="entry name" value="KR_dom"/>
</dbReference>
<dbReference type="InterPro" id="IPR001031">
    <property type="entry name" value="Thioesterase"/>
</dbReference>
<dbReference type="InterPro" id="IPR029058">
    <property type="entry name" value="AB_hydrolase_fold"/>
</dbReference>
<dbReference type="Pfam" id="PF14765">
    <property type="entry name" value="PS-DH"/>
    <property type="match status" value="1"/>
</dbReference>
<dbReference type="InterPro" id="IPR016036">
    <property type="entry name" value="Malonyl_transacylase_ACP-bd"/>
</dbReference>
<feature type="region of interest" description="Disordered" evidence="4">
    <location>
        <begin position="1940"/>
        <end position="1988"/>
    </location>
</feature>
<feature type="domain" description="Carrier" evidence="5">
    <location>
        <begin position="1863"/>
        <end position="1937"/>
    </location>
</feature>
<dbReference type="InterPro" id="IPR032821">
    <property type="entry name" value="PKS_assoc"/>
</dbReference>
<dbReference type="Gene3D" id="3.10.129.10">
    <property type="entry name" value="Hotdog Thioesterase"/>
    <property type="match status" value="1"/>
</dbReference>
<dbReference type="Gene3D" id="3.10.129.120">
    <property type="match status" value="1"/>
</dbReference>
<keyword evidence="3" id="KW-0808">Transferase</keyword>
<organism evidence="7 8">
    <name type="scientific">Actinoallomurus vinaceus</name>
    <dbReference type="NCBI Taxonomy" id="1080074"/>
    <lineage>
        <taxon>Bacteria</taxon>
        <taxon>Bacillati</taxon>
        <taxon>Actinomycetota</taxon>
        <taxon>Actinomycetes</taxon>
        <taxon>Streptosporangiales</taxon>
        <taxon>Thermomonosporaceae</taxon>
        <taxon>Actinoallomurus</taxon>
    </lineage>
</organism>
<dbReference type="Pfam" id="PF16197">
    <property type="entry name" value="KAsynt_C_assoc"/>
    <property type="match status" value="1"/>
</dbReference>
<sequence>MGVAQMAATEPGEAGPRRLEKSAIRRFLVDAVASRCRVPSSEVDPDQPLDEFGLTSRDAVAIAGELERLIGMRLPATLVYEHPTIARLTDAIAHGEFSAPDGDFANRPESATTDFAHPIAVVGIGCRFPGGVSGPEAYWRFLLDRGDAIREVPDGRWDAFDDGSLEDVTRLGGFLDDIAGFDSRFFGITPDEADVMDPQQRLLLEVAWEAFQHAGLAPPSLRGSRTGVFVGVSAPEYGYVTGTAPLRPWTATGAALSIVANRLSYLLDLRGPSMIVDTACSSSLVATHLAVRSLREGESDLAVAGGVNVLLSPLITKTFDLGGATAQDGRCKPFDASGDGMVRAEGCGVLILKRLSDAQRDGDRVLALIRGSAVNSDGRSNGLVAPNAEAQVAVVRSAYAGLPRPDYVEAHGTGTFLGDPIEARALGTALDWIGPATGAGGVVGPAADGLDGEGRDTAGRPVLIGSVKSNLGHMEAAAGVAGLIKVVLALAHRRIPASLHYREPNPHIDLPGLGLAVAADETPWPGTGRPALAGVSGFGFGGTNAHVVLEEAPAAEDLPRPRRGPAVHTLLLSDVEADRIGPYAADLADRLEAAPDSALPDVAHTLSRRFGRGRAAAAVVGRDRTALAEALRAPRITGATIGRDARPVWVFSGYGAQRPGMGRRLLAEEPAFAAAIDALDGPFAAEAGFSLWDVLESGERVTGVYRTMTTLFGLQAGLAALLRSYGAEPGAVIGHSMGEVAAAVAAGALSLADGVKVITTRARLLDGLAETSDGAMLVLGCAADDALGLVRDGADVHVAVRSSPRQTVLTGDADELARVAARATDDGLLARLVQAEGAGHSPAVDPILDPLRAELAHVRSGAADVPFYSTVLENPREAPAFDGGYWAANARRTVRLADAIAAAAEDGFTTFVEVNAHPLLAQAIAETADGALVVPTLRRPPRRSRQEQPSEVDDTVTFHEALATLTVHGHLPAPSPPGRVVDVPVPAWEHRHHWIDIPPRGVAGQHPLLGAHVELPGEDRHVWSADVGTAASPWADRPFGQPLLPAAAYAEIALAAGATTLGPDVAVTGLHLDRFLPLEEHTTVTTSLTVSHDEAEVVDVHARTAAGTWTRLASATVTPAGGLPTGGHPAEARPTGDVPIGGTPAGDIPANGRSADSAEDTGVDAEVEIGPAEEGNRHFRLHPEVFGRCLAALADLLDRGASATDPARPAWLPESIGTVRVYGPTRHGGRCLIRLISTSDGRTADLRLLGEAGRVLLEATDIRMRPYGRTELPVPLTTKLAEVVWEPAEASPTTNGDSFASVGSGGRAAGVPRAGVSPASHGVPFAGAAGSGDRAAGVPRAGVLPASDGVSFADVVVLAAPGDPVAGELPAGAVRAIDDWTAAEQVARDLMASGAGARTLGNAADGDGAPGSTTGEGTAGHPARDDAAGHPVGVDAIERPVGDDVSGVPAQVVVLVPGDLTGERLVLAVSGLVRGLTSGSVPPRLWLVTRGALRPTGTGAGEPGQAFVGAMVRVLGFETPALRATHLDLDATGPAAVAAAQIAAELRARPADTEIARRGGARYVARLAAAHLGDGDARPVQASAGRATGHRPRKVVRRGAAYVISGGYGGLGLVTARLLAERGAGRIVLSGRSGPPPEAEKAISELREGGVEVEVVLGDVAAPGVAERMVAAAGDRLRGVVHAAGALADRIFADIDAADLRRVWAPKVDGAYRLYEAARGHDLDWWVAYSSAAALLGSPGQGAYAAANAAVDAFAGFLREQGVLAVTINWGTWSRVGGAANLTGGPASGIDPITPEEGAEALEALLAHDRAATGVLRFDPGHAVSAFPELGRMPYFSALVGALPEVADDWPGPEALRALEPDAARTLVRDRVAERVTTVLGFRPDPAQSLTDLGLDSLVAVRIKSALEHDFGLTVPATVLLQGGSVEVLTTWALTELRLADPEPRPAPGERASGTARRPERPAFAETRDASGRPGFGETRDASGHPGFVDARDASERLVVRVFERVLGADGVSATDDFFALGGREDQARTVLEILELEVGRPIDHAELFTRPTVEHLASVIRKGEEDAARRIVRPLSPATRGRPFFCAHPAGGTTGVYRQLATLVGGPFFGLERFADAPSVEERAARYAALIREAQPQGPYRLGGWSFGGVVAYETARILGDVELLALIDAGIPRRVDDTAEAAARRYADFVAYLNETYGLGVTLDREELRPLDEEAQLALVMERAAPLMETLPPAILHHQLTSHEDTRSLEAYRPEPYDGRVVLYRATEPTPWTVRDARYELDETNGFGDLCPRLEVVPIRGAHHLNLLDPPAVHALAGHLGALLTGR</sequence>
<dbReference type="Pfam" id="PF02801">
    <property type="entry name" value="Ketoacyl-synt_C"/>
    <property type="match status" value="2"/>
</dbReference>
<dbReference type="InterPro" id="IPR016039">
    <property type="entry name" value="Thiolase-like"/>
</dbReference>
<dbReference type="SUPFAM" id="SSF47336">
    <property type="entry name" value="ACP-like"/>
    <property type="match status" value="3"/>
</dbReference>
<feature type="region of interest" description="Disordered" evidence="4">
    <location>
        <begin position="1287"/>
        <end position="1316"/>
    </location>
</feature>
<keyword evidence="8" id="KW-1185">Reference proteome</keyword>
<dbReference type="SMART" id="SM00827">
    <property type="entry name" value="PKS_AT"/>
    <property type="match status" value="1"/>
</dbReference>
<dbReference type="Gene3D" id="1.10.1200.10">
    <property type="entry name" value="ACP-like"/>
    <property type="match status" value="3"/>
</dbReference>
<dbReference type="InterPro" id="IPR016035">
    <property type="entry name" value="Acyl_Trfase/lysoPLipase"/>
</dbReference>
<dbReference type="Gene3D" id="3.40.47.10">
    <property type="match status" value="1"/>
</dbReference>
<dbReference type="InterPro" id="IPR014043">
    <property type="entry name" value="Acyl_transferase_dom"/>
</dbReference>
<feature type="compositionally biased region" description="Basic and acidic residues" evidence="4">
    <location>
        <begin position="1957"/>
        <end position="1971"/>
    </location>
</feature>
<dbReference type="Pfam" id="PF00109">
    <property type="entry name" value="ketoacyl-synt"/>
    <property type="match status" value="1"/>
</dbReference>
<keyword evidence="1" id="KW-0596">Phosphopantetheine</keyword>
<dbReference type="Pfam" id="PF08659">
    <property type="entry name" value="KR"/>
    <property type="match status" value="1"/>
</dbReference>
<keyword evidence="2" id="KW-0597">Phosphoprotein</keyword>
<evidence type="ECO:0000256" key="3">
    <source>
        <dbReference type="ARBA" id="ARBA00022679"/>
    </source>
</evidence>
<feature type="domain" description="Carrier" evidence="5">
    <location>
        <begin position="1990"/>
        <end position="2065"/>
    </location>
</feature>
<evidence type="ECO:0000256" key="4">
    <source>
        <dbReference type="SAM" id="MobiDB-lite"/>
    </source>
</evidence>
<dbReference type="InterPro" id="IPR014031">
    <property type="entry name" value="Ketoacyl_synth_C"/>
</dbReference>
<dbReference type="InterPro" id="IPR020807">
    <property type="entry name" value="PKS_DH"/>
</dbReference>
<dbReference type="Gene3D" id="3.40.366.10">
    <property type="entry name" value="Malonyl-Coenzyme A Acyl Carrier Protein, domain 2"/>
    <property type="match status" value="1"/>
</dbReference>
<evidence type="ECO:0000256" key="1">
    <source>
        <dbReference type="ARBA" id="ARBA00022450"/>
    </source>
</evidence>
<dbReference type="Proteomes" id="UP001501442">
    <property type="component" value="Unassembled WGS sequence"/>
</dbReference>
<dbReference type="PROSITE" id="PS52004">
    <property type="entry name" value="KS3_2"/>
    <property type="match status" value="1"/>
</dbReference>
<dbReference type="SMART" id="SM00823">
    <property type="entry name" value="PKS_PP"/>
    <property type="match status" value="2"/>
</dbReference>
<evidence type="ECO:0000313" key="8">
    <source>
        <dbReference type="Proteomes" id="UP001501442"/>
    </source>
</evidence>
<dbReference type="Pfam" id="PF21089">
    <property type="entry name" value="PKS_DH_N"/>
    <property type="match status" value="1"/>
</dbReference>
<dbReference type="InterPro" id="IPR020841">
    <property type="entry name" value="PKS_Beta-ketoAc_synthase_dom"/>
</dbReference>
<evidence type="ECO:0000259" key="6">
    <source>
        <dbReference type="PROSITE" id="PS52004"/>
    </source>
</evidence>
<reference evidence="8" key="1">
    <citation type="journal article" date="2019" name="Int. J. Syst. Evol. Microbiol.">
        <title>The Global Catalogue of Microorganisms (GCM) 10K type strain sequencing project: providing services to taxonomists for standard genome sequencing and annotation.</title>
        <authorList>
            <consortium name="The Broad Institute Genomics Platform"/>
            <consortium name="The Broad Institute Genome Sequencing Center for Infectious Disease"/>
            <person name="Wu L."/>
            <person name="Ma J."/>
        </authorList>
    </citation>
    <scope>NUCLEOTIDE SEQUENCE [LARGE SCALE GENOMIC DNA]</scope>
    <source>
        <strain evidence="8">JCM 17939</strain>
    </source>
</reference>
<dbReference type="Gene3D" id="3.30.70.250">
    <property type="entry name" value="Malonyl-CoA ACP transacylase, ACP-binding"/>
    <property type="match status" value="1"/>
</dbReference>
<dbReference type="SMART" id="SM00822">
    <property type="entry name" value="PKS_KR"/>
    <property type="match status" value="1"/>
</dbReference>
<dbReference type="InterPro" id="IPR049552">
    <property type="entry name" value="PKS_DH_N"/>
</dbReference>
<evidence type="ECO:0000259" key="5">
    <source>
        <dbReference type="PROSITE" id="PS50075"/>
    </source>
</evidence>
<dbReference type="SUPFAM" id="SSF51735">
    <property type="entry name" value="NAD(P)-binding Rossmann-fold domains"/>
    <property type="match status" value="2"/>
</dbReference>
<name>A0ABP8UJY1_9ACTN</name>
<evidence type="ECO:0000313" key="7">
    <source>
        <dbReference type="EMBL" id="GAA4632976.1"/>
    </source>
</evidence>
<dbReference type="Pfam" id="PF00698">
    <property type="entry name" value="Acyl_transf_1"/>
    <property type="match status" value="1"/>
</dbReference>
<dbReference type="InterPro" id="IPR001227">
    <property type="entry name" value="Ac_transferase_dom_sf"/>
</dbReference>
<dbReference type="InterPro" id="IPR036736">
    <property type="entry name" value="ACP-like_sf"/>
</dbReference>
<dbReference type="PANTHER" id="PTHR43775:SF37">
    <property type="entry name" value="SI:DKEY-61P9.11"/>
    <property type="match status" value="1"/>
</dbReference>
<dbReference type="SMART" id="SM00826">
    <property type="entry name" value="PKS_DH"/>
    <property type="match status" value="1"/>
</dbReference>
<dbReference type="InterPro" id="IPR020806">
    <property type="entry name" value="PKS_PP-bd"/>
</dbReference>
<protein>
    <submittedName>
        <fullName evidence="7">Type I polyketide synthase</fullName>
    </submittedName>
</protein>
<feature type="region of interest" description="Disordered" evidence="4">
    <location>
        <begin position="1401"/>
        <end position="1431"/>
    </location>
</feature>
<dbReference type="Gene3D" id="3.40.50.720">
    <property type="entry name" value="NAD(P)-binding Rossmann-like Domain"/>
    <property type="match status" value="1"/>
</dbReference>
<dbReference type="Pfam" id="PF00975">
    <property type="entry name" value="Thioesterase"/>
    <property type="match status" value="1"/>
</dbReference>
<feature type="domain" description="Carrier" evidence="5">
    <location>
        <begin position="22"/>
        <end position="96"/>
    </location>
</feature>
<dbReference type="InterPro" id="IPR050091">
    <property type="entry name" value="PKS_NRPS_Biosynth_Enz"/>
</dbReference>
<dbReference type="SUPFAM" id="SSF52151">
    <property type="entry name" value="FabD/lysophospholipase-like"/>
    <property type="match status" value="1"/>
</dbReference>
<dbReference type="Gene3D" id="3.40.50.1820">
    <property type="entry name" value="alpha/beta hydrolase"/>
    <property type="match status" value="1"/>
</dbReference>
<dbReference type="PROSITE" id="PS50075">
    <property type="entry name" value="CARRIER"/>
    <property type="match status" value="3"/>
</dbReference>
<dbReference type="SUPFAM" id="SSF53901">
    <property type="entry name" value="Thiolase-like"/>
    <property type="match status" value="1"/>
</dbReference>